<keyword evidence="4" id="KW-0560">Oxidoreductase</keyword>
<organism evidence="5 6">
    <name type="scientific">Nocardioides aromaticivorans</name>
    <dbReference type="NCBI Taxonomy" id="200618"/>
    <lineage>
        <taxon>Bacteria</taxon>
        <taxon>Bacillati</taxon>
        <taxon>Actinomycetota</taxon>
        <taxon>Actinomycetes</taxon>
        <taxon>Propionibacteriales</taxon>
        <taxon>Nocardioidaceae</taxon>
        <taxon>Nocardioides</taxon>
    </lineage>
</organism>
<dbReference type="AlphaFoldDB" id="A0A7Z0CN62"/>
<reference evidence="5 6" key="1">
    <citation type="submission" date="2020-07" db="EMBL/GenBank/DDBJ databases">
        <title>Sequencing the genomes of 1000 actinobacteria strains.</title>
        <authorList>
            <person name="Klenk H.-P."/>
        </authorList>
    </citation>
    <scope>NUCLEOTIDE SEQUENCE [LARGE SCALE GENOMIC DNA]</scope>
    <source>
        <strain evidence="5 6">DSM 15131</strain>
    </source>
</reference>
<dbReference type="PANTHER" id="PTHR43098">
    <property type="entry name" value="L-ORNITHINE N(5)-MONOOXYGENASE-RELATED"/>
    <property type="match status" value="1"/>
</dbReference>
<dbReference type="EMBL" id="JACBZM010000001">
    <property type="protein sequence ID" value="NYI44580.1"/>
    <property type="molecule type" value="Genomic_DNA"/>
</dbReference>
<gene>
    <name evidence="5" type="ORF">BJ993_001660</name>
</gene>
<sequence>MSTPATPASRYDGELLRGAEWRGRAFTGRSVAVIAPGREAAVIVPEVVRTARAVKVFQEEPDWLLPLPLPLPRALAVPAARLNLRLRVRDPWTRRLLTPDARFNRHRPRVDGRYYAALQEPHCTLVPWPVYALVAGGIRSAEGIEHHVDCIILGTTAAHREDLFA</sequence>
<keyword evidence="1" id="KW-0285">Flavoprotein</keyword>
<evidence type="ECO:0000313" key="5">
    <source>
        <dbReference type="EMBL" id="NYI44580.1"/>
    </source>
</evidence>
<dbReference type="SUPFAM" id="SSF51905">
    <property type="entry name" value="FAD/NAD(P)-binding domain"/>
    <property type="match status" value="1"/>
</dbReference>
<dbReference type="InterPro" id="IPR050775">
    <property type="entry name" value="FAD-binding_Monooxygenases"/>
</dbReference>
<proteinExistence type="predicted"/>
<dbReference type="Proteomes" id="UP000562045">
    <property type="component" value="Unassembled WGS sequence"/>
</dbReference>
<keyword evidence="3" id="KW-0521">NADP</keyword>
<name>A0A7Z0CN62_9ACTN</name>
<accession>A0A7Z0CN62</accession>
<comment type="caution">
    <text evidence="5">The sequence shown here is derived from an EMBL/GenBank/DDBJ whole genome shotgun (WGS) entry which is preliminary data.</text>
</comment>
<evidence type="ECO:0000313" key="6">
    <source>
        <dbReference type="Proteomes" id="UP000562045"/>
    </source>
</evidence>
<evidence type="ECO:0000256" key="3">
    <source>
        <dbReference type="ARBA" id="ARBA00022857"/>
    </source>
</evidence>
<dbReference type="GO" id="GO:0016709">
    <property type="term" value="F:oxidoreductase activity, acting on paired donors, with incorporation or reduction of molecular oxygen, NAD(P)H as one donor, and incorporation of one atom of oxygen"/>
    <property type="evidence" value="ECO:0007669"/>
    <property type="project" value="UniProtKB-ARBA"/>
</dbReference>
<evidence type="ECO:0000256" key="4">
    <source>
        <dbReference type="ARBA" id="ARBA00023002"/>
    </source>
</evidence>
<keyword evidence="2" id="KW-0274">FAD</keyword>
<dbReference type="PANTHER" id="PTHR43098:SF5">
    <property type="entry name" value="DUAL-FUNCTIONAL MONOOXYGENASE_METHYLTRANSFERASE PSOF"/>
    <property type="match status" value="1"/>
</dbReference>
<protein>
    <submittedName>
        <fullName evidence="5">Cation diffusion facilitator CzcD-associated flavoprotein CzcO</fullName>
    </submittedName>
</protein>
<evidence type="ECO:0000256" key="1">
    <source>
        <dbReference type="ARBA" id="ARBA00022630"/>
    </source>
</evidence>
<dbReference type="RefSeq" id="WP_179648393.1">
    <property type="nucleotide sequence ID" value="NZ_JACBZM010000001.1"/>
</dbReference>
<dbReference type="InterPro" id="IPR036188">
    <property type="entry name" value="FAD/NAD-bd_sf"/>
</dbReference>
<dbReference type="Gene3D" id="3.50.50.60">
    <property type="entry name" value="FAD/NAD(P)-binding domain"/>
    <property type="match status" value="1"/>
</dbReference>
<evidence type="ECO:0000256" key="2">
    <source>
        <dbReference type="ARBA" id="ARBA00022827"/>
    </source>
</evidence>